<keyword evidence="3" id="KW-0479">Metal-binding</keyword>
<sequence>MSRYHCIDNIRRLFELYQERYCNQEKDEHSSAYKVYNKNKYKHYKETKASKMYTCFICHKQGHKANECWHNPENNGKTMVKQTSQPGPSGYKTNTPNKYQKSTFVKEENASEFAKLVKERKNLEQLWILDSGASSHMTSHFEYLEEPQDDKRKIILADNSYIKSQFSGNGAALLNNDNTTKTQDYSLIEIFENDNSEETFPLQEQEDVAESQEENLISPNQTSPRYNLRPIVRDQIYYELSSDEEPIYDNKDKDPTKEPDEEAFKLGARQHKEQDVLKPFSQKVKYLLFSEYVKVKYSNRFKTFSPLREVLISTPSCVLLVISPVKILPFRPKRLRHQPPQVTNPTPNNIYSRASIIRIPIIRNISYPKANPKPKPLKPKANIAGFPAGTWRQAPFILPTMSSKRKRVVLSFTDKLKILGNMDGNVTSTDLKKNSDAITNYASAYTWLMQLCSQGQPIRGTLISEMALEMNDKIGVNPDFEATTGWHMRFKSRHGIRQLDIQCEKLSANTEAAKHFKESFINMIDKEVYNKINV</sequence>
<dbReference type="SUPFAM" id="SSF57756">
    <property type="entry name" value="Retrovirus zinc finger-like domains"/>
    <property type="match status" value="1"/>
</dbReference>
<dbReference type="InterPro" id="IPR006600">
    <property type="entry name" value="HTH_CenpB_DNA-bd_dom"/>
</dbReference>
<feature type="domain" description="HTH CENPB-type" evidence="5">
    <location>
        <begin position="428"/>
        <end position="500"/>
    </location>
</feature>
<comment type="subcellular location">
    <subcellularLocation>
        <location evidence="1">Nucleus</location>
    </subcellularLocation>
</comment>
<dbReference type="Gene3D" id="1.10.10.60">
    <property type="entry name" value="Homeodomain-like"/>
    <property type="match status" value="1"/>
</dbReference>
<organism evidence="6 7">
    <name type="scientific">Cordylochernes scorpioides</name>
    <dbReference type="NCBI Taxonomy" id="51811"/>
    <lineage>
        <taxon>Eukaryota</taxon>
        <taxon>Metazoa</taxon>
        <taxon>Ecdysozoa</taxon>
        <taxon>Arthropoda</taxon>
        <taxon>Chelicerata</taxon>
        <taxon>Arachnida</taxon>
        <taxon>Pseudoscorpiones</taxon>
        <taxon>Cheliferoidea</taxon>
        <taxon>Chernetidae</taxon>
        <taxon>Cordylochernes</taxon>
    </lineage>
</organism>
<dbReference type="SUPFAM" id="SSF46689">
    <property type="entry name" value="Homeodomain-like"/>
    <property type="match status" value="1"/>
</dbReference>
<dbReference type="InterPro" id="IPR054722">
    <property type="entry name" value="PolX-like_BBD"/>
</dbReference>
<evidence type="ECO:0000256" key="1">
    <source>
        <dbReference type="ARBA" id="ARBA00004123"/>
    </source>
</evidence>
<dbReference type="Proteomes" id="UP001235939">
    <property type="component" value="Chromosome 03"/>
</dbReference>
<evidence type="ECO:0000259" key="4">
    <source>
        <dbReference type="PROSITE" id="PS50158"/>
    </source>
</evidence>
<feature type="domain" description="CCHC-type" evidence="4">
    <location>
        <begin position="55"/>
        <end position="68"/>
    </location>
</feature>
<proteinExistence type="predicted"/>
<dbReference type="InterPro" id="IPR009057">
    <property type="entry name" value="Homeodomain-like_sf"/>
</dbReference>
<evidence type="ECO:0000259" key="5">
    <source>
        <dbReference type="PROSITE" id="PS51253"/>
    </source>
</evidence>
<evidence type="ECO:0000256" key="2">
    <source>
        <dbReference type="ARBA" id="ARBA00023125"/>
    </source>
</evidence>
<evidence type="ECO:0000313" key="7">
    <source>
        <dbReference type="Proteomes" id="UP001235939"/>
    </source>
</evidence>
<dbReference type="PROSITE" id="PS51253">
    <property type="entry name" value="HTH_CENPB"/>
    <property type="match status" value="1"/>
</dbReference>
<dbReference type="SMART" id="SM00674">
    <property type="entry name" value="CENPB"/>
    <property type="match status" value="1"/>
</dbReference>
<dbReference type="EMBL" id="CP092865">
    <property type="protein sequence ID" value="UYV64995.1"/>
    <property type="molecule type" value="Genomic_DNA"/>
</dbReference>
<dbReference type="PROSITE" id="PS50158">
    <property type="entry name" value="ZF_CCHC"/>
    <property type="match status" value="1"/>
</dbReference>
<accession>A0ABY6KCP5</accession>
<keyword evidence="3" id="KW-0862">Zinc</keyword>
<keyword evidence="7" id="KW-1185">Reference proteome</keyword>
<dbReference type="Pfam" id="PF22936">
    <property type="entry name" value="Pol_BBD"/>
    <property type="match status" value="1"/>
</dbReference>
<evidence type="ECO:0000256" key="3">
    <source>
        <dbReference type="PROSITE-ProRule" id="PRU00047"/>
    </source>
</evidence>
<dbReference type="InterPro" id="IPR001878">
    <property type="entry name" value="Znf_CCHC"/>
</dbReference>
<keyword evidence="3" id="KW-0863">Zinc-finger</keyword>
<evidence type="ECO:0000313" key="6">
    <source>
        <dbReference type="EMBL" id="UYV64995.1"/>
    </source>
</evidence>
<evidence type="ECO:0008006" key="8">
    <source>
        <dbReference type="Google" id="ProtNLM"/>
    </source>
</evidence>
<protein>
    <recommendedName>
        <fullName evidence="8">HTH CENPB-type domain-containing protein</fullName>
    </recommendedName>
</protein>
<name>A0ABY6KCP5_9ARAC</name>
<dbReference type="InterPro" id="IPR036875">
    <property type="entry name" value="Znf_CCHC_sf"/>
</dbReference>
<keyword evidence="2" id="KW-0238">DNA-binding</keyword>
<dbReference type="Pfam" id="PF03221">
    <property type="entry name" value="HTH_Tnp_Tc5"/>
    <property type="match status" value="1"/>
</dbReference>
<gene>
    <name evidence="6" type="ORF">LAZ67_3002687</name>
</gene>
<reference evidence="6 7" key="1">
    <citation type="submission" date="2022-01" db="EMBL/GenBank/DDBJ databases">
        <title>A chromosomal length assembly of Cordylochernes scorpioides.</title>
        <authorList>
            <person name="Zeh D."/>
            <person name="Zeh J."/>
        </authorList>
    </citation>
    <scope>NUCLEOTIDE SEQUENCE [LARGE SCALE GENOMIC DNA]</scope>
    <source>
        <strain evidence="6">IN4F17</strain>
        <tissue evidence="6">Whole Body</tissue>
    </source>
</reference>